<dbReference type="PANTHER" id="PTHR40761">
    <property type="entry name" value="CONSERVED INTEGRAL MEMBRANE ALANINE VALINE AND LEUCINE RICH PROTEIN-RELATED"/>
    <property type="match status" value="1"/>
</dbReference>
<gene>
    <name evidence="2" type="ORF">FRX94_08970</name>
</gene>
<evidence type="ECO:0000313" key="2">
    <source>
        <dbReference type="EMBL" id="TWT24175.1"/>
    </source>
</evidence>
<keyword evidence="1" id="KW-0812">Transmembrane</keyword>
<comment type="caution">
    <text evidence="2">The sequence shown here is derived from an EMBL/GenBank/DDBJ whole genome shotgun (WGS) entry which is preliminary data.</text>
</comment>
<dbReference type="AlphaFoldDB" id="A0A5C5UFN5"/>
<reference evidence="2 3" key="1">
    <citation type="submission" date="2019-08" db="EMBL/GenBank/DDBJ databases">
        <authorList>
            <person name="Lei W."/>
        </authorList>
    </citation>
    <scope>NUCLEOTIDE SEQUENCE [LARGE SCALE GENOMIC DNA]</scope>
    <source>
        <strain evidence="2 3">CCUG 58627</strain>
    </source>
</reference>
<proteinExistence type="predicted"/>
<feature type="transmembrane region" description="Helical" evidence="1">
    <location>
        <begin position="229"/>
        <end position="249"/>
    </location>
</feature>
<evidence type="ECO:0008006" key="4">
    <source>
        <dbReference type="Google" id="ProtNLM"/>
    </source>
</evidence>
<evidence type="ECO:0000313" key="3">
    <source>
        <dbReference type="Proteomes" id="UP000320791"/>
    </source>
</evidence>
<dbReference type="RefSeq" id="WP_146324786.1">
    <property type="nucleotide sequence ID" value="NZ_BAABLR010000022.1"/>
</dbReference>
<dbReference type="Proteomes" id="UP000320791">
    <property type="component" value="Unassembled WGS sequence"/>
</dbReference>
<dbReference type="NCBIfam" id="NF038012">
    <property type="entry name" value="DMT_1"/>
    <property type="match status" value="1"/>
</dbReference>
<organism evidence="2 3">
    <name type="scientific">Corynebacterium canis</name>
    <dbReference type="NCBI Taxonomy" id="679663"/>
    <lineage>
        <taxon>Bacteria</taxon>
        <taxon>Bacillati</taxon>
        <taxon>Actinomycetota</taxon>
        <taxon>Actinomycetes</taxon>
        <taxon>Mycobacteriales</taxon>
        <taxon>Corynebacteriaceae</taxon>
        <taxon>Corynebacterium</taxon>
    </lineage>
</organism>
<protein>
    <recommendedName>
        <fullName evidence="4">DMT family transporter</fullName>
    </recommendedName>
</protein>
<keyword evidence="3" id="KW-1185">Reference proteome</keyword>
<dbReference type="EMBL" id="VOHM01000019">
    <property type="protein sequence ID" value="TWT24175.1"/>
    <property type="molecule type" value="Genomic_DNA"/>
</dbReference>
<feature type="transmembrane region" description="Helical" evidence="1">
    <location>
        <begin position="103"/>
        <end position="123"/>
    </location>
</feature>
<dbReference type="PANTHER" id="PTHR40761:SF1">
    <property type="entry name" value="CONSERVED INTEGRAL MEMBRANE ALANINE VALINE AND LEUCINE RICH PROTEIN-RELATED"/>
    <property type="match status" value="1"/>
</dbReference>
<keyword evidence="1" id="KW-0472">Membrane</keyword>
<sequence>MQSDLLAVLFALASAMTLAWGTVVRHRIAGQAPENSSPLTGIPIFSVVKRPLWWAGTVTAFVGYGFQVAALSYGTLLVVQPVLVLSLMFTLPLSAYYDGRRTTATEMMWCGILSLAVATLVVVGKPAPGMTQPPLSLWIPAIAVGAVVLGILYRLAFSCPKQWRAVLLGIVTSGLFGYVAVFSKAAVNIVGEQGAIGLVTNWEPSAVIIGATLATAMQQSSFHADALENSLPAMTISGPIVAFVLGYLVLGEKFQVSGYSWIYIVASLIAMVTAAIALSRHSPSA</sequence>
<feature type="transmembrane region" description="Helical" evidence="1">
    <location>
        <begin position="135"/>
        <end position="153"/>
    </location>
</feature>
<name>A0A5C5UFN5_9CORY</name>
<dbReference type="OrthoDB" id="4382070at2"/>
<keyword evidence="1" id="KW-1133">Transmembrane helix</keyword>
<feature type="transmembrane region" description="Helical" evidence="1">
    <location>
        <begin position="70"/>
        <end position="91"/>
    </location>
</feature>
<evidence type="ECO:0000256" key="1">
    <source>
        <dbReference type="SAM" id="Phobius"/>
    </source>
</evidence>
<accession>A0A5C5UFN5</accession>
<feature type="transmembrane region" description="Helical" evidence="1">
    <location>
        <begin position="261"/>
        <end position="279"/>
    </location>
</feature>
<feature type="transmembrane region" description="Helical" evidence="1">
    <location>
        <begin position="165"/>
        <end position="183"/>
    </location>
</feature>